<dbReference type="EMBL" id="BSPK01000004">
    <property type="protein sequence ID" value="GLS62028.1"/>
    <property type="molecule type" value="Genomic_DNA"/>
</dbReference>
<evidence type="ECO:0000313" key="8">
    <source>
        <dbReference type="EMBL" id="GLS62028.1"/>
    </source>
</evidence>
<keyword evidence="1 5" id="KW-1277">Toxin-antitoxin system</keyword>
<dbReference type="GO" id="GO:0016787">
    <property type="term" value="F:hydrolase activity"/>
    <property type="evidence" value="ECO:0007669"/>
    <property type="project" value="UniProtKB-KW"/>
</dbReference>
<dbReference type="RefSeq" id="WP_147023754.1">
    <property type="nucleotide sequence ID" value="NZ_BJZU01000002.1"/>
</dbReference>
<gene>
    <name evidence="7" type="primary">vapC_1</name>
    <name evidence="5" type="synonym">vapC</name>
    <name evidence="8" type="ORF">GCM10007888_04090</name>
    <name evidence="7" type="ORF">MOX02_01210</name>
</gene>
<dbReference type="GO" id="GO:0000287">
    <property type="term" value="F:magnesium ion binding"/>
    <property type="evidence" value="ECO:0007669"/>
    <property type="project" value="UniProtKB-UniRule"/>
</dbReference>
<accession>A0A512IWQ3</accession>
<feature type="binding site" evidence="5">
    <location>
        <position position="4"/>
    </location>
    <ligand>
        <name>Mg(2+)</name>
        <dbReference type="ChEBI" id="CHEBI:18420"/>
    </ligand>
</feature>
<keyword evidence="2 5" id="KW-0540">Nuclease</keyword>
<evidence type="ECO:0000313" key="7">
    <source>
        <dbReference type="EMBL" id="GEP02083.1"/>
    </source>
</evidence>
<evidence type="ECO:0000256" key="5">
    <source>
        <dbReference type="HAMAP-Rule" id="MF_00265"/>
    </source>
</evidence>
<dbReference type="InterPro" id="IPR029060">
    <property type="entry name" value="PIN-like_dom_sf"/>
</dbReference>
<dbReference type="OrthoDB" id="32625at2"/>
<comment type="caution">
    <text evidence="7">The sequence shown here is derived from an EMBL/GenBank/DDBJ whole genome shotgun (WGS) entry which is preliminary data.</text>
</comment>
<dbReference type="Gene3D" id="3.40.50.1010">
    <property type="entry name" value="5'-nuclease"/>
    <property type="match status" value="1"/>
</dbReference>
<dbReference type="InterPro" id="IPR002716">
    <property type="entry name" value="PIN_dom"/>
</dbReference>
<feature type="domain" description="PIN" evidence="6">
    <location>
        <begin position="1"/>
        <end position="128"/>
    </location>
</feature>
<comment type="cofactor">
    <cofactor evidence="5">
        <name>Mg(2+)</name>
        <dbReference type="ChEBI" id="CHEBI:18420"/>
    </cofactor>
</comment>
<comment type="function">
    <text evidence="5">Toxic component of a toxin-antitoxin (TA) system. An RNase.</text>
</comment>
<dbReference type="InterPro" id="IPR022907">
    <property type="entry name" value="VapC_family"/>
</dbReference>
<reference evidence="10" key="2">
    <citation type="journal article" date="2019" name="Int. J. Syst. Evol. Microbiol.">
        <title>The Global Catalogue of Microorganisms (GCM) 10K type strain sequencing project: providing services to taxonomists for standard genome sequencing and annotation.</title>
        <authorList>
            <consortium name="The Broad Institute Genomics Platform"/>
            <consortium name="The Broad Institute Genome Sequencing Center for Infectious Disease"/>
            <person name="Wu L."/>
            <person name="Ma J."/>
        </authorList>
    </citation>
    <scope>NUCLEOTIDE SEQUENCE [LARGE SCALE GENOMIC DNA]</scope>
    <source>
        <strain evidence="10">NBRC 107715</strain>
    </source>
</reference>
<evidence type="ECO:0000256" key="4">
    <source>
        <dbReference type="ARBA" id="ARBA00022801"/>
    </source>
</evidence>
<reference evidence="8" key="1">
    <citation type="journal article" date="2014" name="Int. J. Syst. Evol. Microbiol.">
        <title>Complete genome of a new Firmicutes species belonging to the dominant human colonic microbiota ('Ruminococcus bicirculans') reveals two chromosomes and a selective capacity to utilize plant glucans.</title>
        <authorList>
            <consortium name="NISC Comparative Sequencing Program"/>
            <person name="Wegmann U."/>
            <person name="Louis P."/>
            <person name="Goesmann A."/>
            <person name="Henrissat B."/>
            <person name="Duncan S.H."/>
            <person name="Flint H.J."/>
        </authorList>
    </citation>
    <scope>NUCLEOTIDE SEQUENCE</scope>
    <source>
        <strain evidence="8">NBRC 107715</strain>
    </source>
</reference>
<keyword evidence="10" id="KW-1185">Reference proteome</keyword>
<keyword evidence="4 5" id="KW-0378">Hydrolase</keyword>
<dbReference type="GO" id="GO:0004540">
    <property type="term" value="F:RNA nuclease activity"/>
    <property type="evidence" value="ECO:0007669"/>
    <property type="project" value="InterPro"/>
</dbReference>
<name>A0A512IWQ3_9HYPH</name>
<sequence length="134" mass="14077">MFVDASALVAILTDESARDALLDRIDRDAGPITSALAIFETVAALARKKAQSVTDARAQIEESLAVSGIRVVPLAEAEGSASLDAFERFGKGRGHPARLNMGDCFAYACARVHGVPLLFVGDDFARTDIASALA</sequence>
<dbReference type="SUPFAM" id="SSF88723">
    <property type="entry name" value="PIN domain-like"/>
    <property type="match status" value="1"/>
</dbReference>
<evidence type="ECO:0000256" key="3">
    <source>
        <dbReference type="ARBA" id="ARBA00022723"/>
    </source>
</evidence>
<dbReference type="HAMAP" id="MF_00265">
    <property type="entry name" value="VapC_Nob1"/>
    <property type="match status" value="1"/>
</dbReference>
<evidence type="ECO:0000256" key="1">
    <source>
        <dbReference type="ARBA" id="ARBA00022649"/>
    </source>
</evidence>
<keyword evidence="3 5" id="KW-0479">Metal-binding</keyword>
<dbReference type="Proteomes" id="UP001156856">
    <property type="component" value="Unassembled WGS sequence"/>
</dbReference>
<reference evidence="7 9" key="3">
    <citation type="submission" date="2019-07" db="EMBL/GenBank/DDBJ databases">
        <title>Whole genome shotgun sequence of Methylobacterium oxalidis NBRC 107715.</title>
        <authorList>
            <person name="Hosoyama A."/>
            <person name="Uohara A."/>
            <person name="Ohji S."/>
            <person name="Ichikawa N."/>
        </authorList>
    </citation>
    <scope>NUCLEOTIDE SEQUENCE [LARGE SCALE GENOMIC DNA]</scope>
    <source>
        <strain evidence="7 9">NBRC 107715</strain>
    </source>
</reference>
<evidence type="ECO:0000313" key="10">
    <source>
        <dbReference type="Proteomes" id="UP001156856"/>
    </source>
</evidence>
<organism evidence="7 9">
    <name type="scientific">Methylobacterium oxalidis</name>
    <dbReference type="NCBI Taxonomy" id="944322"/>
    <lineage>
        <taxon>Bacteria</taxon>
        <taxon>Pseudomonadati</taxon>
        <taxon>Pseudomonadota</taxon>
        <taxon>Alphaproteobacteria</taxon>
        <taxon>Hyphomicrobiales</taxon>
        <taxon>Methylobacteriaceae</taxon>
        <taxon>Methylobacterium</taxon>
    </lineage>
</organism>
<dbReference type="Pfam" id="PF01850">
    <property type="entry name" value="PIN"/>
    <property type="match status" value="1"/>
</dbReference>
<dbReference type="EMBL" id="BJZU01000002">
    <property type="protein sequence ID" value="GEP02083.1"/>
    <property type="molecule type" value="Genomic_DNA"/>
</dbReference>
<dbReference type="AlphaFoldDB" id="A0A512IWQ3"/>
<evidence type="ECO:0000259" key="6">
    <source>
        <dbReference type="Pfam" id="PF01850"/>
    </source>
</evidence>
<dbReference type="Proteomes" id="UP000321960">
    <property type="component" value="Unassembled WGS sequence"/>
</dbReference>
<evidence type="ECO:0000313" key="9">
    <source>
        <dbReference type="Proteomes" id="UP000321960"/>
    </source>
</evidence>
<feature type="binding site" evidence="5">
    <location>
        <position position="103"/>
    </location>
    <ligand>
        <name>Mg(2+)</name>
        <dbReference type="ChEBI" id="CHEBI:18420"/>
    </ligand>
</feature>
<dbReference type="EC" id="3.1.-.-" evidence="5"/>
<dbReference type="GO" id="GO:0090729">
    <property type="term" value="F:toxin activity"/>
    <property type="evidence" value="ECO:0007669"/>
    <property type="project" value="UniProtKB-KW"/>
</dbReference>
<evidence type="ECO:0000256" key="2">
    <source>
        <dbReference type="ARBA" id="ARBA00022722"/>
    </source>
</evidence>
<comment type="similarity">
    <text evidence="5">Belongs to the PINc/VapC protein family.</text>
</comment>
<dbReference type="CDD" id="cd09871">
    <property type="entry name" value="PIN_MtVapC28-VapC30-like"/>
    <property type="match status" value="1"/>
</dbReference>
<keyword evidence="5" id="KW-0460">Magnesium</keyword>
<keyword evidence="5" id="KW-0800">Toxin</keyword>
<protein>
    <recommendedName>
        <fullName evidence="5">Ribonuclease VapC</fullName>
        <shortName evidence="5">RNase VapC</shortName>
        <ecNumber evidence="5">3.1.-.-</ecNumber>
    </recommendedName>
    <alternativeName>
        <fullName evidence="5">Toxin VapC</fullName>
    </alternativeName>
</protein>
<reference evidence="8" key="4">
    <citation type="submission" date="2023-01" db="EMBL/GenBank/DDBJ databases">
        <title>Draft genome sequence of Methylobacterium oxalidis strain NBRC 107715.</title>
        <authorList>
            <person name="Sun Q."/>
            <person name="Mori K."/>
        </authorList>
    </citation>
    <scope>NUCLEOTIDE SEQUENCE</scope>
    <source>
        <strain evidence="8">NBRC 107715</strain>
    </source>
</reference>
<proteinExistence type="inferred from homology"/>